<dbReference type="GeneID" id="80521872"/>
<protein>
    <submittedName>
        <fullName evidence="2">Capsid protein</fullName>
    </submittedName>
</protein>
<dbReference type="EMBL" id="KY312558">
    <property type="protein sequence ID" value="AUW34336.1"/>
    <property type="molecule type" value="Genomic_DNA"/>
</dbReference>
<gene>
    <name evidence="2" type="primary">Cap</name>
</gene>
<feature type="compositionally biased region" description="Basic residues" evidence="1">
    <location>
        <begin position="14"/>
        <end position="31"/>
    </location>
</feature>
<sequence>MAYRRYTRKSTSYRARRRTVRSARRSPYTKRRRYVRRSLPSRRMTTRKVLEIASTKKRDNMALYDPNNTTNQFIVAGFGQTSYLYCATARSKNTGLPTENDREHSSVYMKGYREMIEMSPNSGTTWKWRRIVFETKGIQDSTTYQFTSNGYRRIFRSQTGAGLIATASTVLEGEIGPDHSGVFTGKVDTNRVKLHSDVTRIMRAGNQSAHHHQYKVYYPMNRNFNYNDDEAGGSESTAPFATTGNHGMGDIYIWDIIQDVGGVPSDGVTIRCDGTLYWHEK</sequence>
<reference evidence="2 3" key="1">
    <citation type="submission" date="2016-12" db="EMBL/GenBank/DDBJ databases">
        <title>The Fecal Virome of Red-crowned Cranes.</title>
        <authorList>
            <person name="Yang S."/>
            <person name="Wang Y."/>
            <person name="Zhang W."/>
        </authorList>
    </citation>
    <scope>NUCLEOTIDE SEQUENCE [LARGE SCALE GENOMIC DNA]</scope>
    <source>
        <strain evidence="2">Yc-19</strain>
    </source>
</reference>
<dbReference type="Proteomes" id="UP000276453">
    <property type="component" value="Segment"/>
</dbReference>
<evidence type="ECO:0000313" key="3">
    <source>
        <dbReference type="Proteomes" id="UP000276453"/>
    </source>
</evidence>
<proteinExistence type="predicted"/>
<feature type="region of interest" description="Disordered" evidence="1">
    <location>
        <begin position="1"/>
        <end position="31"/>
    </location>
</feature>
<dbReference type="RefSeq" id="YP_010784621.1">
    <property type="nucleotide sequence ID" value="NC_075325.1"/>
</dbReference>
<evidence type="ECO:0000256" key="1">
    <source>
        <dbReference type="SAM" id="MobiDB-lite"/>
    </source>
</evidence>
<keyword evidence="3" id="KW-1185">Reference proteome</keyword>
<accession>A0A2K9YNC0</accession>
<organism evidence="2 3">
    <name type="scientific">Gemycircularvirus sp</name>
    <dbReference type="NCBI Taxonomy" id="1983771"/>
    <lineage>
        <taxon>Viruses</taxon>
        <taxon>Monodnaviria</taxon>
        <taxon>Shotokuvirae</taxon>
        <taxon>Cressdnaviricota</taxon>
        <taxon>Repensiviricetes</taxon>
        <taxon>Geplafuvirales</taxon>
        <taxon>Genomoviridae</taxon>
        <taxon>Gemycircularvirus</taxon>
    </lineage>
</organism>
<name>A0A2K9YNC0_9VIRU</name>
<dbReference type="KEGG" id="vg:80521872"/>
<evidence type="ECO:0000313" key="2">
    <source>
        <dbReference type="EMBL" id="AUW34336.1"/>
    </source>
</evidence>